<organism evidence="1 2">
    <name type="scientific">Candidatus Woesebacteria bacterium RIFCSPHIGHO2_01_FULL_39_28</name>
    <dbReference type="NCBI Taxonomy" id="1802496"/>
    <lineage>
        <taxon>Bacteria</taxon>
        <taxon>Candidatus Woeseibacteriota</taxon>
    </lineage>
</organism>
<reference evidence="1 2" key="1">
    <citation type="journal article" date="2016" name="Nat. Commun.">
        <title>Thousands of microbial genomes shed light on interconnected biogeochemical processes in an aquifer system.</title>
        <authorList>
            <person name="Anantharaman K."/>
            <person name="Brown C.T."/>
            <person name="Hug L.A."/>
            <person name="Sharon I."/>
            <person name="Castelle C.J."/>
            <person name="Probst A.J."/>
            <person name="Thomas B.C."/>
            <person name="Singh A."/>
            <person name="Wilkins M.J."/>
            <person name="Karaoz U."/>
            <person name="Brodie E.L."/>
            <person name="Williams K.H."/>
            <person name="Hubbard S.S."/>
            <person name="Banfield J.F."/>
        </authorList>
    </citation>
    <scope>NUCLEOTIDE SEQUENCE [LARGE SCALE GENOMIC DNA]</scope>
</reference>
<dbReference type="Proteomes" id="UP000178851">
    <property type="component" value="Unassembled WGS sequence"/>
</dbReference>
<evidence type="ECO:0000313" key="1">
    <source>
        <dbReference type="EMBL" id="OGM27628.1"/>
    </source>
</evidence>
<comment type="caution">
    <text evidence="1">The sequence shown here is derived from an EMBL/GenBank/DDBJ whole genome shotgun (WGS) entry which is preliminary data.</text>
</comment>
<dbReference type="AlphaFoldDB" id="A0A1F7YM05"/>
<name>A0A1F7YM05_9BACT</name>
<gene>
    <name evidence="1" type="ORF">A2627_01935</name>
</gene>
<evidence type="ECO:0000313" key="2">
    <source>
        <dbReference type="Proteomes" id="UP000178851"/>
    </source>
</evidence>
<protein>
    <recommendedName>
        <fullName evidence="3">AbiEi antitoxin C-terminal domain-containing protein</fullName>
    </recommendedName>
</protein>
<dbReference type="EMBL" id="MGGI01000004">
    <property type="protein sequence ID" value="OGM27628.1"/>
    <property type="molecule type" value="Genomic_DNA"/>
</dbReference>
<evidence type="ECO:0008006" key="3">
    <source>
        <dbReference type="Google" id="ProtNLM"/>
    </source>
</evidence>
<proteinExistence type="predicted"/>
<accession>A0A1F7YM05</accession>
<sequence>MKLKQILSAINELPYFSKQNLGLFIGKESENLNYWVKKLMREDLIIQVKKGLFVPGDFRKRGEDDLYYLANVLRYPSYVSLESVLSKNAIIPETAFAITSVTTKSSRIFRSKIGLFIYRTVKPELFYGFKAGKPKIAGSAKALFDFLYLKKFDSTQAMKKYLLEEGRINWLAMSPREMAKFARIVNDTKLVKMQKILAILKKERIC</sequence>